<dbReference type="PANTHER" id="PTHR13390:SF0">
    <property type="entry name" value="LIPID DROPLET-ASSOCIATED HYDROLASE"/>
    <property type="match status" value="1"/>
</dbReference>
<keyword evidence="4" id="KW-0551">Lipid droplet</keyword>
<evidence type="ECO:0000256" key="5">
    <source>
        <dbReference type="ARBA" id="ARBA00022801"/>
    </source>
</evidence>
<evidence type="ECO:0000256" key="3">
    <source>
        <dbReference type="ARBA" id="ARBA00019242"/>
    </source>
</evidence>
<dbReference type="SUPFAM" id="SSF53474">
    <property type="entry name" value="alpha/beta-Hydrolases"/>
    <property type="match status" value="1"/>
</dbReference>
<protein>
    <recommendedName>
        <fullName evidence="3">Lipid droplet-associated hydrolase</fullName>
        <ecNumber evidence="7">3.1.1.13</ecNumber>
    </recommendedName>
    <alternativeName>
        <fullName evidence="6">Lipid droplet-associated serine hydrolase</fullName>
    </alternativeName>
</protein>
<evidence type="ECO:0000256" key="4">
    <source>
        <dbReference type="ARBA" id="ARBA00022677"/>
    </source>
</evidence>
<dbReference type="OrthoDB" id="6510765at2759"/>
<comment type="subcellular location">
    <subcellularLocation>
        <location evidence="1">Lipid droplet</location>
    </subcellularLocation>
</comment>
<comment type="catalytic activity">
    <reaction evidence="8">
        <text>a cholesterol ester + H2O = cholesterol + a fatty acid + H(+)</text>
        <dbReference type="Rhea" id="RHEA:36403"/>
        <dbReference type="ChEBI" id="CHEBI:15377"/>
        <dbReference type="ChEBI" id="CHEBI:15378"/>
        <dbReference type="ChEBI" id="CHEBI:16113"/>
        <dbReference type="ChEBI" id="CHEBI:17002"/>
        <dbReference type="ChEBI" id="CHEBI:28868"/>
        <dbReference type="EC" id="3.1.1.13"/>
    </reaction>
    <physiologicalReaction direction="left-to-right" evidence="8">
        <dbReference type="Rhea" id="RHEA:36404"/>
    </physiologicalReaction>
</comment>
<name>A0A8S1A5B4_ARCPL</name>
<evidence type="ECO:0000313" key="10">
    <source>
        <dbReference type="Proteomes" id="UP000494256"/>
    </source>
</evidence>
<sequence>MSNEYVSLNHVQTHLITWGNPFNCGGQDVIICVTGNPGITDFYIDFGSQLNKNTGLPVCVIGQAGHEEVPDEKSNILKGQEHLFNLEGQIAHKLDLINNFIDRESRLHLIGHSIGACTRDDWAPINYIDDLQMFQPQIRLEKVDIEHAFVLKSSEIVAEKVSNFIKSTT</sequence>
<dbReference type="InterPro" id="IPR029058">
    <property type="entry name" value="AB_hydrolase_fold"/>
</dbReference>
<dbReference type="Gene3D" id="3.40.50.1820">
    <property type="entry name" value="alpha/beta hydrolase"/>
    <property type="match status" value="1"/>
</dbReference>
<dbReference type="GO" id="GO:0019915">
    <property type="term" value="P:lipid storage"/>
    <property type="evidence" value="ECO:0007669"/>
    <property type="project" value="InterPro"/>
</dbReference>
<dbReference type="AlphaFoldDB" id="A0A8S1A5B4"/>
<dbReference type="Proteomes" id="UP000494256">
    <property type="component" value="Unassembled WGS sequence"/>
</dbReference>
<evidence type="ECO:0000313" key="9">
    <source>
        <dbReference type="EMBL" id="CAB3241037.1"/>
    </source>
</evidence>
<comment type="similarity">
    <text evidence="2">Belongs to the AB hydrolase superfamily. LDAH family.</text>
</comment>
<accession>A0A8S1A5B4</accession>
<evidence type="ECO:0000256" key="8">
    <source>
        <dbReference type="ARBA" id="ARBA00049527"/>
    </source>
</evidence>
<keyword evidence="5" id="KW-0378">Hydrolase</keyword>
<evidence type="ECO:0000256" key="7">
    <source>
        <dbReference type="ARBA" id="ARBA00039150"/>
    </source>
</evidence>
<evidence type="ECO:0000256" key="2">
    <source>
        <dbReference type="ARBA" id="ARBA00008300"/>
    </source>
</evidence>
<dbReference type="PANTHER" id="PTHR13390">
    <property type="entry name" value="LIPASE"/>
    <property type="match status" value="1"/>
</dbReference>
<evidence type="ECO:0000256" key="1">
    <source>
        <dbReference type="ARBA" id="ARBA00004502"/>
    </source>
</evidence>
<reference evidence="9 10" key="1">
    <citation type="submission" date="2020-04" db="EMBL/GenBank/DDBJ databases">
        <authorList>
            <person name="Wallbank WR R."/>
            <person name="Pardo Diaz C."/>
            <person name="Kozak K."/>
            <person name="Martin S."/>
            <person name="Jiggins C."/>
            <person name="Moest M."/>
            <person name="Warren A I."/>
            <person name="Byers J.R.P. K."/>
            <person name="Montejo-Kovacevich G."/>
            <person name="Yen C E."/>
        </authorList>
    </citation>
    <scope>NUCLEOTIDE SEQUENCE [LARGE SCALE GENOMIC DNA]</scope>
</reference>
<dbReference type="InterPro" id="IPR019363">
    <property type="entry name" value="LDAH"/>
</dbReference>
<dbReference type="EC" id="3.1.1.13" evidence="7"/>
<dbReference type="Pfam" id="PF10230">
    <property type="entry name" value="LIDHydrolase"/>
    <property type="match status" value="1"/>
</dbReference>
<comment type="caution">
    <text evidence="9">The sequence shown here is derived from an EMBL/GenBank/DDBJ whole genome shotgun (WGS) entry which is preliminary data.</text>
</comment>
<organism evidence="9 10">
    <name type="scientific">Arctia plantaginis</name>
    <name type="common">Wood tiger moth</name>
    <name type="synonym">Phalaena plantaginis</name>
    <dbReference type="NCBI Taxonomy" id="874455"/>
    <lineage>
        <taxon>Eukaryota</taxon>
        <taxon>Metazoa</taxon>
        <taxon>Ecdysozoa</taxon>
        <taxon>Arthropoda</taxon>
        <taxon>Hexapoda</taxon>
        <taxon>Insecta</taxon>
        <taxon>Pterygota</taxon>
        <taxon>Neoptera</taxon>
        <taxon>Endopterygota</taxon>
        <taxon>Lepidoptera</taxon>
        <taxon>Glossata</taxon>
        <taxon>Ditrysia</taxon>
        <taxon>Noctuoidea</taxon>
        <taxon>Erebidae</taxon>
        <taxon>Arctiinae</taxon>
        <taxon>Arctia</taxon>
    </lineage>
</organism>
<dbReference type="GO" id="GO:0005811">
    <property type="term" value="C:lipid droplet"/>
    <property type="evidence" value="ECO:0007669"/>
    <property type="project" value="UniProtKB-SubCell"/>
</dbReference>
<gene>
    <name evidence="9" type="ORF">APLA_LOCUS9372</name>
</gene>
<dbReference type="GO" id="GO:0004771">
    <property type="term" value="F:sterol ester esterase activity"/>
    <property type="evidence" value="ECO:0007669"/>
    <property type="project" value="UniProtKB-EC"/>
</dbReference>
<dbReference type="EMBL" id="CADEBD010000309">
    <property type="protein sequence ID" value="CAB3241037.1"/>
    <property type="molecule type" value="Genomic_DNA"/>
</dbReference>
<proteinExistence type="inferred from homology"/>
<evidence type="ECO:0000256" key="6">
    <source>
        <dbReference type="ARBA" id="ARBA00031924"/>
    </source>
</evidence>